<feature type="non-terminal residue" evidence="1">
    <location>
        <position position="93"/>
    </location>
</feature>
<dbReference type="AlphaFoldDB" id="A0A3B1AY76"/>
<organism evidence="1">
    <name type="scientific">hydrothermal vent metagenome</name>
    <dbReference type="NCBI Taxonomy" id="652676"/>
    <lineage>
        <taxon>unclassified sequences</taxon>
        <taxon>metagenomes</taxon>
        <taxon>ecological metagenomes</taxon>
    </lineage>
</organism>
<evidence type="ECO:0000313" key="1">
    <source>
        <dbReference type="EMBL" id="VAX04218.1"/>
    </source>
</evidence>
<protein>
    <submittedName>
        <fullName evidence="1">Uncharacterized protein</fullName>
    </submittedName>
</protein>
<reference evidence="1" key="1">
    <citation type="submission" date="2018-06" db="EMBL/GenBank/DDBJ databases">
        <authorList>
            <person name="Zhirakovskaya E."/>
        </authorList>
    </citation>
    <scope>NUCLEOTIDE SEQUENCE</scope>
</reference>
<dbReference type="EMBL" id="UOFV01000455">
    <property type="protein sequence ID" value="VAX04218.1"/>
    <property type="molecule type" value="Genomic_DNA"/>
</dbReference>
<sequence>MAEDIKSIGKVLQRVCNDLLKKQNVVATGIGYKTSAGERSLNLSIICSVEKKFPGTQLSSKDLVPKKIDGITTDVVETGRIRALNTSSFGVQN</sequence>
<accession>A0A3B1AY76</accession>
<name>A0A3B1AY76_9ZZZZ</name>
<gene>
    <name evidence="1" type="ORF">MNBD_GAMMA19-1840</name>
</gene>
<proteinExistence type="predicted"/>